<proteinExistence type="predicted"/>
<reference evidence="4" key="1">
    <citation type="journal article" date="2020" name="Stud. Mycol.">
        <title>101 Dothideomycetes genomes: a test case for predicting lifestyles and emergence of pathogens.</title>
        <authorList>
            <person name="Haridas S."/>
            <person name="Albert R."/>
            <person name="Binder M."/>
            <person name="Bloem J."/>
            <person name="Labutti K."/>
            <person name="Salamov A."/>
            <person name="Andreopoulos B."/>
            <person name="Baker S."/>
            <person name="Barry K."/>
            <person name="Bills G."/>
            <person name="Bluhm B."/>
            <person name="Cannon C."/>
            <person name="Castanera R."/>
            <person name="Culley D."/>
            <person name="Daum C."/>
            <person name="Ezra D."/>
            <person name="Gonzalez J."/>
            <person name="Henrissat B."/>
            <person name="Kuo A."/>
            <person name="Liang C."/>
            <person name="Lipzen A."/>
            <person name="Lutzoni F."/>
            <person name="Magnuson J."/>
            <person name="Mondo S."/>
            <person name="Nolan M."/>
            <person name="Ohm R."/>
            <person name="Pangilinan J."/>
            <person name="Park H.-J."/>
            <person name="Ramirez L."/>
            <person name="Alfaro M."/>
            <person name="Sun H."/>
            <person name="Tritt A."/>
            <person name="Yoshinaga Y."/>
            <person name="Zwiers L.-H."/>
            <person name="Turgeon B."/>
            <person name="Goodwin S."/>
            <person name="Spatafora J."/>
            <person name="Crous P."/>
            <person name="Grigoriev I."/>
        </authorList>
    </citation>
    <scope>NUCLEOTIDE SEQUENCE</scope>
    <source>
        <strain evidence="4">CBS 122368</strain>
    </source>
</reference>
<keyword evidence="1" id="KW-0539">Nucleus</keyword>
<dbReference type="GO" id="GO:0000981">
    <property type="term" value="F:DNA-binding transcription factor activity, RNA polymerase II-specific"/>
    <property type="evidence" value="ECO:0007669"/>
    <property type="project" value="InterPro"/>
</dbReference>
<dbReference type="SMART" id="SM00066">
    <property type="entry name" value="GAL4"/>
    <property type="match status" value="1"/>
</dbReference>
<feature type="region of interest" description="Disordered" evidence="2">
    <location>
        <begin position="49"/>
        <end position="74"/>
    </location>
</feature>
<organism evidence="4 5">
    <name type="scientific">Trematosphaeria pertusa</name>
    <dbReference type="NCBI Taxonomy" id="390896"/>
    <lineage>
        <taxon>Eukaryota</taxon>
        <taxon>Fungi</taxon>
        <taxon>Dikarya</taxon>
        <taxon>Ascomycota</taxon>
        <taxon>Pezizomycotina</taxon>
        <taxon>Dothideomycetes</taxon>
        <taxon>Pleosporomycetidae</taxon>
        <taxon>Pleosporales</taxon>
        <taxon>Massarineae</taxon>
        <taxon>Trematosphaeriaceae</taxon>
        <taxon>Trematosphaeria</taxon>
    </lineage>
</organism>
<dbReference type="GeneID" id="54588798"/>
<dbReference type="Proteomes" id="UP000800094">
    <property type="component" value="Unassembled WGS sequence"/>
</dbReference>
<name>A0A6A6IMJ2_9PLEO</name>
<keyword evidence="5" id="KW-1185">Reference proteome</keyword>
<sequence length="562" mass="60956">MPRRTKACATCRQKRIKCDATLPHCIMCKRFGRECPGVTDAPLLFIDNSSYPSGKKPRRKKPGSQSESTPAGPVGWEVMGYGHAGRGLPEELAFVMLSQVSPRYVLNEAFFANLVCYFCAEGRHIPGSVRRTPSWLHILPRMAASGAPSPASNSNGANALGLALRATTAAFSGIETRNQGLLQYAYGLYGAALQSQGHVLQAKGPKGVGMNMVAASVMLSMFEAVVATTGQAYAEHIVGASKMMEVALLQVPAEREGAPPGGASGGGGPGPLLTNLFFHVRFQLAFVYLTSQEGRVRRDECIKRVLMGACGWRKEELPLMQRLVGCIGSLAEIYFDASPSPTTATRARKRRAGSEAYIRAKEEVDTLWQDYEPMIKRQRLCWTNPETGHTDFRDPFTALNFAYFSAARILLSLVSTNPDPAPPSHIPPSLSSKSGSTSKTSPALSSSTVPASSTPVSSSPDSPDSVAADHHALILDVAWFLRLRDVGFSYLRLHVPLFVVALHAPREEQRRVARMIFSEWKNGQLRGIGSLGMLGLEGPHEAREVEVEVRGGDRRFNISSSL</sequence>
<protein>
    <recommendedName>
        <fullName evidence="3">Zn(2)-C6 fungal-type domain-containing protein</fullName>
    </recommendedName>
</protein>
<dbReference type="GO" id="GO:0008270">
    <property type="term" value="F:zinc ion binding"/>
    <property type="evidence" value="ECO:0007669"/>
    <property type="project" value="InterPro"/>
</dbReference>
<evidence type="ECO:0000256" key="2">
    <source>
        <dbReference type="SAM" id="MobiDB-lite"/>
    </source>
</evidence>
<dbReference type="InterPro" id="IPR001138">
    <property type="entry name" value="Zn2Cys6_DnaBD"/>
</dbReference>
<evidence type="ECO:0000259" key="3">
    <source>
        <dbReference type="PROSITE" id="PS50048"/>
    </source>
</evidence>
<dbReference type="PANTHER" id="PTHR38111">
    <property type="entry name" value="ZN(2)-C6 FUNGAL-TYPE DOMAIN-CONTAINING PROTEIN-RELATED"/>
    <property type="match status" value="1"/>
</dbReference>
<dbReference type="EMBL" id="ML987193">
    <property type="protein sequence ID" value="KAF2251447.1"/>
    <property type="molecule type" value="Genomic_DNA"/>
</dbReference>
<dbReference type="PANTHER" id="PTHR38111:SF11">
    <property type="entry name" value="TRANSCRIPTION FACTOR DOMAIN-CONTAINING PROTEIN-RELATED"/>
    <property type="match status" value="1"/>
</dbReference>
<evidence type="ECO:0000256" key="1">
    <source>
        <dbReference type="ARBA" id="ARBA00023242"/>
    </source>
</evidence>
<dbReference type="RefSeq" id="XP_033686451.1">
    <property type="nucleotide sequence ID" value="XM_033835468.1"/>
</dbReference>
<accession>A0A6A6IMJ2</accession>
<dbReference type="PROSITE" id="PS00463">
    <property type="entry name" value="ZN2_CY6_FUNGAL_1"/>
    <property type="match status" value="1"/>
</dbReference>
<evidence type="ECO:0000313" key="4">
    <source>
        <dbReference type="EMBL" id="KAF2251447.1"/>
    </source>
</evidence>
<dbReference type="AlphaFoldDB" id="A0A6A6IMJ2"/>
<dbReference type="CDD" id="cd00067">
    <property type="entry name" value="GAL4"/>
    <property type="match status" value="1"/>
</dbReference>
<dbReference type="Gene3D" id="4.10.240.10">
    <property type="entry name" value="Zn(2)-C6 fungal-type DNA-binding domain"/>
    <property type="match status" value="1"/>
</dbReference>
<feature type="compositionally biased region" description="Low complexity" evidence="2">
    <location>
        <begin position="427"/>
        <end position="463"/>
    </location>
</feature>
<dbReference type="Pfam" id="PF00172">
    <property type="entry name" value="Zn_clus"/>
    <property type="match status" value="1"/>
</dbReference>
<dbReference type="OrthoDB" id="3525185at2759"/>
<dbReference type="SUPFAM" id="SSF57701">
    <property type="entry name" value="Zn2/Cys6 DNA-binding domain"/>
    <property type="match status" value="1"/>
</dbReference>
<dbReference type="InterPro" id="IPR036864">
    <property type="entry name" value="Zn2-C6_fun-type_DNA-bd_sf"/>
</dbReference>
<evidence type="ECO:0000313" key="5">
    <source>
        <dbReference type="Proteomes" id="UP000800094"/>
    </source>
</evidence>
<dbReference type="PROSITE" id="PS50048">
    <property type="entry name" value="ZN2_CY6_FUNGAL_2"/>
    <property type="match status" value="1"/>
</dbReference>
<gene>
    <name evidence="4" type="ORF">BU26DRAFT_603860</name>
</gene>
<dbReference type="InterPro" id="IPR053178">
    <property type="entry name" value="Osmoadaptation_assoc"/>
</dbReference>
<feature type="region of interest" description="Disordered" evidence="2">
    <location>
        <begin position="419"/>
        <end position="463"/>
    </location>
</feature>
<feature type="domain" description="Zn(2)-C6 fungal-type" evidence="3">
    <location>
        <begin position="7"/>
        <end position="35"/>
    </location>
</feature>